<dbReference type="PANTHER" id="PTHR34755">
    <property type="entry name" value="SERINE/ARGININE REPETITIVE MATRIX PROTEIN 3-RELATED"/>
    <property type="match status" value="1"/>
</dbReference>
<dbReference type="Pfam" id="PF08312">
    <property type="entry name" value="cwf21"/>
    <property type="match status" value="1"/>
</dbReference>
<feature type="compositionally biased region" description="Basic and acidic residues" evidence="1">
    <location>
        <begin position="150"/>
        <end position="160"/>
    </location>
</feature>
<dbReference type="InterPro" id="IPR052109">
    <property type="entry name" value="SRRM_Domain-Containing"/>
</dbReference>
<feature type="domain" description="CWF21" evidence="2">
    <location>
        <begin position="57"/>
        <end position="102"/>
    </location>
</feature>
<dbReference type="SMART" id="SM01115">
    <property type="entry name" value="cwf21"/>
    <property type="match status" value="1"/>
</dbReference>
<feature type="compositionally biased region" description="Basic and acidic residues" evidence="1">
    <location>
        <begin position="31"/>
        <end position="43"/>
    </location>
</feature>
<protein>
    <submittedName>
        <fullName evidence="3">Serine/arginine repetitive matrix protein 2 isoform X6</fullName>
    </submittedName>
</protein>
<dbReference type="InterPro" id="IPR013170">
    <property type="entry name" value="mRNA_splic_Cwf21_dom"/>
</dbReference>
<organism evidence="3 4">
    <name type="scientific">Biomphalaria pfeifferi</name>
    <name type="common">Bloodfluke planorb</name>
    <name type="synonym">Freshwater snail</name>
    <dbReference type="NCBI Taxonomy" id="112525"/>
    <lineage>
        <taxon>Eukaryota</taxon>
        <taxon>Metazoa</taxon>
        <taxon>Spiralia</taxon>
        <taxon>Lophotrochozoa</taxon>
        <taxon>Mollusca</taxon>
        <taxon>Gastropoda</taxon>
        <taxon>Heterobranchia</taxon>
        <taxon>Euthyneura</taxon>
        <taxon>Panpulmonata</taxon>
        <taxon>Hygrophila</taxon>
        <taxon>Lymnaeoidea</taxon>
        <taxon>Planorbidae</taxon>
        <taxon>Biomphalaria</taxon>
    </lineage>
</organism>
<feature type="compositionally biased region" description="Basic residues" evidence="1">
    <location>
        <begin position="427"/>
        <end position="457"/>
    </location>
</feature>
<feature type="compositionally biased region" description="Basic residues" evidence="1">
    <location>
        <begin position="378"/>
        <end position="396"/>
    </location>
</feature>
<feature type="region of interest" description="Disordered" evidence="1">
    <location>
        <begin position="29"/>
        <end position="57"/>
    </location>
</feature>
<feature type="compositionally biased region" description="Basic residues" evidence="1">
    <location>
        <begin position="492"/>
        <end position="510"/>
    </location>
</feature>
<sequence>MYNGIGLQTPRGSGTNGYVQRNLAFVKSKKERSDYKSEEELNKLDQGLNKQPNKEILDHERKRKVELKCMEMQELMEEQGYSDKEVRDKVNMFRKMLMAKEGVSDTVDRDEHGRPIAKETHQLAEANQEKNARLKEAFGLTDYVDGSAFDPDRKAKEEAAKAAAMAQKKYSLLASSEEEEGGSSSHKKKKKRSRHDSTSPEKSKEKKKKSRKHSKRDRPHSHSKKTKKSKHSKKRSSRKRKHKKYSSSSSSETDSDAAEIDRQEKDQTVIPLTNKTNGTHNSPSTSLASPVLRKDCSPHVLSDCLPTPLEVKSSPISSPAVESIKPLNDESSASRLKSKIRDSKLSTSRSRSRSRSYRSHSFRRSLKRSSSRSSSSRSRTRSRSGSHSHSTHHHSRSISYSRSRSRSHRSSSHSECRGSRGNSRSSSVKRRHGSPRSPSIRRRHGSPSHLDKRRITRSRSPVRCSLLSARKRPVPYYRPSPSPSLSDSHSSYHSRRSRSKSHTSRSRFRSLSRSPSLEFHHKRRKEFQRLSGHQTPQMHMLHQHQYYPHPSNSQYGVQHTTTSANPTFSSQYSATCFISQ</sequence>
<feature type="compositionally biased region" description="Basic residues" evidence="1">
    <location>
        <begin position="350"/>
        <end position="370"/>
    </location>
</feature>
<name>A0AAD8C9G7_BIOPF</name>
<dbReference type="Proteomes" id="UP001233172">
    <property type="component" value="Unassembled WGS sequence"/>
</dbReference>
<feature type="compositionally biased region" description="Basic residues" evidence="1">
    <location>
        <begin position="185"/>
        <end position="194"/>
    </location>
</feature>
<dbReference type="InterPro" id="IPR047489">
    <property type="entry name" value="SRRM3_cwf21"/>
</dbReference>
<feature type="compositionally biased region" description="Basic residues" evidence="1">
    <location>
        <begin position="205"/>
        <end position="245"/>
    </location>
</feature>
<dbReference type="AlphaFoldDB" id="A0AAD8C9G7"/>
<evidence type="ECO:0000313" key="3">
    <source>
        <dbReference type="EMBL" id="KAK0068845.1"/>
    </source>
</evidence>
<evidence type="ECO:0000313" key="4">
    <source>
        <dbReference type="Proteomes" id="UP001233172"/>
    </source>
</evidence>
<evidence type="ECO:0000259" key="2">
    <source>
        <dbReference type="SMART" id="SM01115"/>
    </source>
</evidence>
<dbReference type="Gene3D" id="6.10.140.420">
    <property type="match status" value="1"/>
</dbReference>
<reference evidence="3" key="2">
    <citation type="submission" date="2023-04" db="EMBL/GenBank/DDBJ databases">
        <authorList>
            <person name="Bu L."/>
            <person name="Lu L."/>
            <person name="Laidemitt M.R."/>
            <person name="Zhang S.M."/>
            <person name="Mutuku M."/>
            <person name="Mkoji G."/>
            <person name="Steinauer M."/>
            <person name="Loker E.S."/>
        </authorList>
    </citation>
    <scope>NUCLEOTIDE SEQUENCE</scope>
    <source>
        <strain evidence="3">KasaAsao</strain>
        <tissue evidence="3">Whole Snail</tissue>
    </source>
</reference>
<evidence type="ECO:0000256" key="1">
    <source>
        <dbReference type="SAM" id="MobiDB-lite"/>
    </source>
</evidence>
<dbReference type="GO" id="GO:0003729">
    <property type="term" value="F:mRNA binding"/>
    <property type="evidence" value="ECO:0007669"/>
    <property type="project" value="TreeGrafter"/>
</dbReference>
<dbReference type="GO" id="GO:0005634">
    <property type="term" value="C:nucleus"/>
    <property type="evidence" value="ECO:0007669"/>
    <property type="project" value="UniProtKB-ARBA"/>
</dbReference>
<keyword evidence="4" id="KW-1185">Reference proteome</keyword>
<feature type="compositionally biased region" description="Polar residues" evidence="1">
    <location>
        <begin position="270"/>
        <end position="288"/>
    </location>
</feature>
<feature type="compositionally biased region" description="Basic and acidic residues" evidence="1">
    <location>
        <begin position="195"/>
        <end position="204"/>
    </location>
</feature>
<reference evidence="3" key="1">
    <citation type="journal article" date="2023" name="PLoS Negl. Trop. Dis.">
        <title>A genome sequence for Biomphalaria pfeifferi, the major vector snail for the human-infecting parasite Schistosoma mansoni.</title>
        <authorList>
            <person name="Bu L."/>
            <person name="Lu L."/>
            <person name="Laidemitt M.R."/>
            <person name="Zhang S.M."/>
            <person name="Mutuku M."/>
            <person name="Mkoji G."/>
            <person name="Steinauer M."/>
            <person name="Loker E.S."/>
        </authorList>
    </citation>
    <scope>NUCLEOTIDE SEQUENCE</scope>
    <source>
        <strain evidence="3">KasaAsao</strain>
    </source>
</reference>
<dbReference type="PANTHER" id="PTHR34755:SF3">
    <property type="entry name" value="SERINE_ARGININE REPETITIVE MATRIX PROTEIN 2"/>
    <property type="match status" value="1"/>
</dbReference>
<dbReference type="CDD" id="cd21376">
    <property type="entry name" value="cwf21_SRRM3"/>
    <property type="match status" value="1"/>
</dbReference>
<feature type="region of interest" description="Disordered" evidence="1">
    <location>
        <begin position="143"/>
        <end position="521"/>
    </location>
</feature>
<proteinExistence type="predicted"/>
<gene>
    <name evidence="3" type="ORF">Bpfe_001808</name>
</gene>
<dbReference type="EMBL" id="JASAOG010000004">
    <property type="protein sequence ID" value="KAK0068845.1"/>
    <property type="molecule type" value="Genomic_DNA"/>
</dbReference>
<comment type="caution">
    <text evidence="3">The sequence shown here is derived from an EMBL/GenBank/DDBJ whole genome shotgun (WGS) entry which is preliminary data.</text>
</comment>
<accession>A0AAD8C9G7</accession>